<gene>
    <name evidence="4" type="ORF">ACFL27_04090</name>
</gene>
<proteinExistence type="inferred from homology"/>
<evidence type="ECO:0000256" key="3">
    <source>
        <dbReference type="ARBA" id="ARBA00022729"/>
    </source>
</evidence>
<dbReference type="SUPFAM" id="SSF53850">
    <property type="entry name" value="Periplasmic binding protein-like II"/>
    <property type="match status" value="1"/>
</dbReference>
<dbReference type="Gene3D" id="3.40.190.10">
    <property type="entry name" value="Periplasmic binding protein-like II"/>
    <property type="match status" value="1"/>
</dbReference>
<keyword evidence="5" id="KW-1185">Reference proteome</keyword>
<keyword evidence="3" id="KW-0732">Signal</keyword>
<evidence type="ECO:0000256" key="2">
    <source>
        <dbReference type="ARBA" id="ARBA00022448"/>
    </source>
</evidence>
<feature type="non-terminal residue" evidence="4">
    <location>
        <position position="1"/>
    </location>
</feature>
<reference evidence="4 5" key="1">
    <citation type="submission" date="2024-09" db="EMBL/GenBank/DDBJ databases">
        <title>Laminarin stimulates single cell rates of sulfate reduction while oxygen inhibits transcriptomic activity in coastal marine sediment.</title>
        <authorList>
            <person name="Lindsay M."/>
            <person name="Orcutt B."/>
            <person name="Emerson D."/>
            <person name="Stepanauskas R."/>
            <person name="D'Angelo T."/>
        </authorList>
    </citation>
    <scope>NUCLEOTIDE SEQUENCE [LARGE SCALE GENOMIC DNA]</scope>
    <source>
        <strain evidence="4">SAG AM-311-K15</strain>
    </source>
</reference>
<dbReference type="PANTHER" id="PTHR30290:SF9">
    <property type="entry name" value="OLIGOPEPTIDE-BINDING PROTEIN APPA"/>
    <property type="match status" value="1"/>
</dbReference>
<evidence type="ECO:0000256" key="1">
    <source>
        <dbReference type="ARBA" id="ARBA00005695"/>
    </source>
</evidence>
<protein>
    <recommendedName>
        <fullName evidence="6">Solute-binding protein family 5 domain-containing protein</fullName>
    </recommendedName>
</protein>
<organism evidence="4 5">
    <name type="scientific">candidate division CSSED10-310 bacterium</name>
    <dbReference type="NCBI Taxonomy" id="2855610"/>
    <lineage>
        <taxon>Bacteria</taxon>
        <taxon>Bacteria division CSSED10-310</taxon>
    </lineage>
</organism>
<accession>A0ABV6YT37</accession>
<dbReference type="InterPro" id="IPR039424">
    <property type="entry name" value="SBP_5"/>
</dbReference>
<keyword evidence="2" id="KW-0813">Transport</keyword>
<dbReference type="Proteomes" id="UP001594351">
    <property type="component" value="Unassembled WGS sequence"/>
</dbReference>
<comment type="similarity">
    <text evidence="1">Belongs to the bacterial solute-binding protein 5 family.</text>
</comment>
<dbReference type="Gene3D" id="3.10.105.10">
    <property type="entry name" value="Dipeptide-binding Protein, Domain 3"/>
    <property type="match status" value="1"/>
</dbReference>
<evidence type="ECO:0000313" key="4">
    <source>
        <dbReference type="EMBL" id="MFC1849370.1"/>
    </source>
</evidence>
<dbReference type="PANTHER" id="PTHR30290">
    <property type="entry name" value="PERIPLASMIC BINDING COMPONENT OF ABC TRANSPORTER"/>
    <property type="match status" value="1"/>
</dbReference>
<comment type="caution">
    <text evidence="4">The sequence shown here is derived from an EMBL/GenBank/DDBJ whole genome shotgun (WGS) entry which is preliminary data.</text>
</comment>
<evidence type="ECO:0000313" key="5">
    <source>
        <dbReference type="Proteomes" id="UP001594351"/>
    </source>
</evidence>
<sequence>PFAFEILVPIGGEEYALLAAFLKESLQKLMITVTIQALDWDTYLVRSQEGQFHACISGWDLGLDPDPFDMFHSSQIAAGNNYVAYKNETVDRLLEEGRREFERQKRQQIYWQVHKILHRDQPYLFAYTSMEIFILSSRIKNYKVSPYGLFEFFPGQLSWTLQ</sequence>
<name>A0ABV6YT37_UNCC1</name>
<evidence type="ECO:0008006" key="6">
    <source>
        <dbReference type="Google" id="ProtNLM"/>
    </source>
</evidence>
<dbReference type="EMBL" id="JBHPBY010000034">
    <property type="protein sequence ID" value="MFC1849370.1"/>
    <property type="molecule type" value="Genomic_DNA"/>
</dbReference>